<evidence type="ECO:0000313" key="1">
    <source>
        <dbReference type="EMBL" id="RKP17261.1"/>
    </source>
</evidence>
<dbReference type="PANTHER" id="PTHR33129:SF1">
    <property type="entry name" value="ATP-BINDING PROTEIN"/>
    <property type="match status" value="1"/>
</dbReference>
<dbReference type="InterPro" id="IPR052980">
    <property type="entry name" value="Crinkler_effector"/>
</dbReference>
<proteinExistence type="predicted"/>
<feature type="non-terminal residue" evidence="1">
    <location>
        <position position="1"/>
    </location>
</feature>
<evidence type="ECO:0008006" key="3">
    <source>
        <dbReference type="Google" id="ProtNLM"/>
    </source>
</evidence>
<evidence type="ECO:0000313" key="2">
    <source>
        <dbReference type="Proteomes" id="UP000281549"/>
    </source>
</evidence>
<dbReference type="SUPFAM" id="SSF52540">
    <property type="entry name" value="P-loop containing nucleoside triphosphate hydrolases"/>
    <property type="match status" value="1"/>
</dbReference>
<protein>
    <recommendedName>
        <fullName evidence="3">Crinkler (CRN) family protein</fullName>
    </recommendedName>
</protein>
<dbReference type="Proteomes" id="UP000281549">
    <property type="component" value="Unassembled WGS sequence"/>
</dbReference>
<organism evidence="1 2">
    <name type="scientific">Rozella allomycis (strain CSF55)</name>
    <dbReference type="NCBI Taxonomy" id="988480"/>
    <lineage>
        <taxon>Eukaryota</taxon>
        <taxon>Fungi</taxon>
        <taxon>Fungi incertae sedis</taxon>
        <taxon>Cryptomycota</taxon>
        <taxon>Cryptomycota incertae sedis</taxon>
        <taxon>Rozella</taxon>
    </lineage>
</organism>
<dbReference type="PANTHER" id="PTHR33129">
    <property type="entry name" value="PROTEIN KINASE DOMAIN-CONTAINING PROTEIN-RELATED"/>
    <property type="match status" value="1"/>
</dbReference>
<name>A0A4P9YF92_ROZAC</name>
<sequence length="429" mass="49060">IGKSWFVRPCYTLLLAKCLEIIADPTTPHLVILGNPGIGKTYFGYFLLHYFAKHNHTVVYERGRSNERYLFSSGVISSGSQSDFVPYLHDPNTIYIVDAFKPVDLASKTILLSSPRRELWYKFSDDHCTIRYMSVWSKEEIQVCRALLYQDLPERTVNDLYNKWGGIPRFVLAHALHESQQMLLASTISYVDWDILVRAIGSLEASSEETGCLIHCVVQNDFLTTTNVFASNYVADAVYTRLYKHKRQKLLDFIAFSDHAGDLGVIWGILFERFAHSIIQNGGTFKVRELFENGPQGPDEEVTFEPSRLVVFEQELGDIGDENVYEKPKTKIYESVDSFIRKNAAMFQMTGARNHPIKQAGVHKVLNLMNSPENPRLYFVVPKDRFADFSYQKYVGVNGQKLETGPSYTNVQKVRQFVLLIDVRSYGNL</sequence>
<reference evidence="2" key="1">
    <citation type="journal article" date="2018" name="Nat. Microbiol.">
        <title>Leveraging single-cell genomics to expand the fungal tree of life.</title>
        <authorList>
            <person name="Ahrendt S.R."/>
            <person name="Quandt C.A."/>
            <person name="Ciobanu D."/>
            <person name="Clum A."/>
            <person name="Salamov A."/>
            <person name="Andreopoulos B."/>
            <person name="Cheng J.F."/>
            <person name="Woyke T."/>
            <person name="Pelin A."/>
            <person name="Henrissat B."/>
            <person name="Reynolds N.K."/>
            <person name="Benny G.L."/>
            <person name="Smith M.E."/>
            <person name="James T.Y."/>
            <person name="Grigoriev I.V."/>
        </authorList>
    </citation>
    <scope>NUCLEOTIDE SEQUENCE [LARGE SCALE GENOMIC DNA]</scope>
    <source>
        <strain evidence="2">CSF55</strain>
    </source>
</reference>
<dbReference type="EMBL" id="ML005937">
    <property type="protein sequence ID" value="RKP17261.1"/>
    <property type="molecule type" value="Genomic_DNA"/>
</dbReference>
<gene>
    <name evidence="1" type="ORF">ROZALSC1DRAFT_16549</name>
</gene>
<accession>A0A4P9YF92</accession>
<dbReference type="AlphaFoldDB" id="A0A4P9YF92"/>
<dbReference type="Gene3D" id="3.40.50.300">
    <property type="entry name" value="P-loop containing nucleotide triphosphate hydrolases"/>
    <property type="match status" value="1"/>
</dbReference>
<dbReference type="InterPro" id="IPR027417">
    <property type="entry name" value="P-loop_NTPase"/>
</dbReference>